<sequence>MTVELVKRIPRIFVAEVLDPRWPHIAKFWSAEQFEVIESDHLLMCRESIVNERVKTKFYQHDHEKMFNIGWDDVQGCILDGLFRCLRQFCCGLATVFANKKLVESDFSMLKWEKDDRRTYLSCLALEREFQTRNFDLLTRL</sequence>
<reference evidence="2" key="1">
    <citation type="journal article" date="2010" name="Science">
        <title>Signatures of adaptation to obligate biotrophy in the Hyaloperonospora arabidopsidis genome.</title>
        <authorList>
            <person name="Baxter L."/>
            <person name="Tripathy S."/>
            <person name="Ishaque N."/>
            <person name="Boot N."/>
            <person name="Cabral A."/>
            <person name="Kemen E."/>
            <person name="Thines M."/>
            <person name="Ah-Fong A."/>
            <person name="Anderson R."/>
            <person name="Badejoko W."/>
            <person name="Bittner-Eddy P."/>
            <person name="Boore J.L."/>
            <person name="Chibucos M.C."/>
            <person name="Coates M."/>
            <person name="Dehal P."/>
            <person name="Delehaunty K."/>
            <person name="Dong S."/>
            <person name="Downton P."/>
            <person name="Dumas B."/>
            <person name="Fabro G."/>
            <person name="Fronick C."/>
            <person name="Fuerstenberg S.I."/>
            <person name="Fulton L."/>
            <person name="Gaulin E."/>
            <person name="Govers F."/>
            <person name="Hughes L."/>
            <person name="Humphray S."/>
            <person name="Jiang R.H."/>
            <person name="Judelson H."/>
            <person name="Kamoun S."/>
            <person name="Kyung K."/>
            <person name="Meijer H."/>
            <person name="Minx P."/>
            <person name="Morris P."/>
            <person name="Nelson J."/>
            <person name="Phuntumart V."/>
            <person name="Qutob D."/>
            <person name="Rehmany A."/>
            <person name="Rougon-Cardoso A."/>
            <person name="Ryden P."/>
            <person name="Torto-Alalibo T."/>
            <person name="Studholme D."/>
            <person name="Wang Y."/>
            <person name="Win J."/>
            <person name="Wood J."/>
            <person name="Clifton S.W."/>
            <person name="Rogers J."/>
            <person name="Van den Ackerveken G."/>
            <person name="Jones J.D."/>
            <person name="McDowell J.M."/>
            <person name="Beynon J."/>
            <person name="Tyler B.M."/>
        </authorList>
    </citation>
    <scope>NUCLEOTIDE SEQUENCE [LARGE SCALE GENOMIC DNA]</scope>
    <source>
        <strain evidence="2">Emoy2</strain>
    </source>
</reference>
<name>M4BWW1_HYAAE</name>
<proteinExistence type="predicted"/>
<reference evidence="1" key="2">
    <citation type="submission" date="2015-06" db="UniProtKB">
        <authorList>
            <consortium name="EnsemblProtists"/>
        </authorList>
    </citation>
    <scope>IDENTIFICATION</scope>
    <source>
        <strain evidence="1">Emoy2</strain>
    </source>
</reference>
<dbReference type="AlphaFoldDB" id="M4BWW1"/>
<dbReference type="STRING" id="559515.M4BWW1"/>
<dbReference type="OMA" id="LMCRESI"/>
<dbReference type="InParanoid" id="M4BWW1"/>
<protein>
    <submittedName>
        <fullName evidence="1">Uncharacterized protein</fullName>
    </submittedName>
</protein>
<dbReference type="VEuPathDB" id="FungiDB:HpaG811012"/>
<dbReference type="PANTHER" id="PTHR37067:SF3">
    <property type="entry name" value="PX DOMAIN-CONTAINING PROTEIN"/>
    <property type="match status" value="1"/>
</dbReference>
<dbReference type="Proteomes" id="UP000011713">
    <property type="component" value="Unassembled WGS sequence"/>
</dbReference>
<dbReference type="EnsemblProtists" id="HpaT811012">
    <property type="protein sequence ID" value="HpaP811012"/>
    <property type="gene ID" value="HpaG811012"/>
</dbReference>
<accession>M4BWW1</accession>
<evidence type="ECO:0000313" key="1">
    <source>
        <dbReference type="EnsemblProtists" id="HpaP811012"/>
    </source>
</evidence>
<evidence type="ECO:0000313" key="2">
    <source>
        <dbReference type="Proteomes" id="UP000011713"/>
    </source>
</evidence>
<dbReference type="PANTHER" id="PTHR37067">
    <property type="entry name" value="PX DOMAIN-CONTAINING PROTEIN"/>
    <property type="match status" value="1"/>
</dbReference>
<keyword evidence="2" id="KW-1185">Reference proteome</keyword>
<organism evidence="1 2">
    <name type="scientific">Hyaloperonospora arabidopsidis (strain Emoy2)</name>
    <name type="common">Downy mildew agent</name>
    <name type="synonym">Peronospora arabidopsidis</name>
    <dbReference type="NCBI Taxonomy" id="559515"/>
    <lineage>
        <taxon>Eukaryota</taxon>
        <taxon>Sar</taxon>
        <taxon>Stramenopiles</taxon>
        <taxon>Oomycota</taxon>
        <taxon>Peronosporomycetes</taxon>
        <taxon>Peronosporales</taxon>
        <taxon>Peronosporaceae</taxon>
        <taxon>Hyaloperonospora</taxon>
    </lineage>
</organism>
<dbReference type="EMBL" id="JH598007">
    <property type="status" value="NOT_ANNOTATED_CDS"/>
    <property type="molecule type" value="Genomic_DNA"/>
</dbReference>
<dbReference type="HOGENOM" id="CLU_1829039_0_0_1"/>